<organism evidence="1 2">
    <name type="scientific">Gracilibacillus pellucidus</name>
    <dbReference type="NCBI Taxonomy" id="3095368"/>
    <lineage>
        <taxon>Bacteria</taxon>
        <taxon>Bacillati</taxon>
        <taxon>Bacillota</taxon>
        <taxon>Bacilli</taxon>
        <taxon>Bacillales</taxon>
        <taxon>Bacillaceae</taxon>
        <taxon>Gracilibacillus</taxon>
    </lineage>
</organism>
<keyword evidence="1" id="KW-0489">Methyltransferase</keyword>
<dbReference type="Proteomes" id="UP001277972">
    <property type="component" value="Unassembled WGS sequence"/>
</dbReference>
<keyword evidence="2" id="KW-1185">Reference proteome</keyword>
<sequence>MQIPTVHEALKWASSCLEEHQCEPKVAEILLLHLLEWSKTDLLFQLRQQLPAEKWELFQQQIKQHAETKIPVQHLTGLEEFYGRTFYVNKDVLIPRPETEELIQDVINTVDNANHLTCVDIGTGSGIIAVTLAKEWERQQLKMLAVDLSPDALTVAKKNAAKHEAEVDFYQGSFLEPLIDCGQKVDIIVSNPPYIAYEEAEKLSDTVKHFDPEMALFAENDGLAAYQQILQQAPSVLKPNGMIFFEIGYTQGEAVTTIAKQYYPQSTVKVIQDINKKDRIVQIVT</sequence>
<gene>
    <name evidence="1" type="primary">prmC</name>
    <name evidence="1" type="ORF">SH601_17375</name>
</gene>
<evidence type="ECO:0000313" key="1">
    <source>
        <dbReference type="EMBL" id="MDX8047732.1"/>
    </source>
</evidence>
<comment type="caution">
    <text evidence="1">The sequence shown here is derived from an EMBL/GenBank/DDBJ whole genome shotgun (WGS) entry which is preliminary data.</text>
</comment>
<protein>
    <submittedName>
        <fullName evidence="1">Peptide chain release factor N(5)-glutamine methyltransferase</fullName>
        <ecNumber evidence="1">2.1.1.297</ecNumber>
    </submittedName>
</protein>
<proteinExistence type="predicted"/>
<evidence type="ECO:0000313" key="2">
    <source>
        <dbReference type="Proteomes" id="UP001277972"/>
    </source>
</evidence>
<name>A0ACC6MA19_9BACI</name>
<dbReference type="EMBL" id="JAWZSR010000022">
    <property type="protein sequence ID" value="MDX8047732.1"/>
    <property type="molecule type" value="Genomic_DNA"/>
</dbReference>
<keyword evidence="1" id="KW-0808">Transferase</keyword>
<dbReference type="EC" id="2.1.1.297" evidence="1"/>
<reference evidence="1" key="1">
    <citation type="submission" date="2023-11" db="EMBL/GenBank/DDBJ databases">
        <title>Gracilibacillus pellucida a moderately halophilic bacterium isolated from saline soil in Xinjiang province.</title>
        <authorList>
            <person name="Zhang Z."/>
            <person name="Tan F."/>
            <person name="Wang Y."/>
            <person name="Xia M."/>
        </authorList>
    </citation>
    <scope>NUCLEOTIDE SEQUENCE</scope>
    <source>
        <strain evidence="1">S3-1-1</strain>
    </source>
</reference>
<accession>A0ACC6MA19</accession>